<organism evidence="2 3">
    <name type="scientific">Kitasatospora nipponensis</name>
    <dbReference type="NCBI Taxonomy" id="258049"/>
    <lineage>
        <taxon>Bacteria</taxon>
        <taxon>Bacillati</taxon>
        <taxon>Actinomycetota</taxon>
        <taxon>Actinomycetes</taxon>
        <taxon>Kitasatosporales</taxon>
        <taxon>Streptomycetaceae</taxon>
        <taxon>Kitasatospora</taxon>
    </lineage>
</organism>
<protein>
    <recommendedName>
        <fullName evidence="4">Sensor protein</fullName>
    </recommendedName>
</protein>
<gene>
    <name evidence="2" type="ORF">GCM10009665_40370</name>
</gene>
<keyword evidence="3" id="KW-1185">Reference proteome</keyword>
<reference evidence="3" key="1">
    <citation type="journal article" date="2019" name="Int. J. Syst. Evol. Microbiol.">
        <title>The Global Catalogue of Microorganisms (GCM) 10K type strain sequencing project: providing services to taxonomists for standard genome sequencing and annotation.</title>
        <authorList>
            <consortium name="The Broad Institute Genomics Platform"/>
            <consortium name="The Broad Institute Genome Sequencing Center for Infectious Disease"/>
            <person name="Wu L."/>
            <person name="Ma J."/>
        </authorList>
    </citation>
    <scope>NUCLEOTIDE SEQUENCE [LARGE SCALE GENOMIC DNA]</scope>
    <source>
        <strain evidence="3">JCM 13004</strain>
    </source>
</reference>
<feature type="transmembrane region" description="Helical" evidence="1">
    <location>
        <begin position="45"/>
        <end position="72"/>
    </location>
</feature>
<evidence type="ECO:0000256" key="1">
    <source>
        <dbReference type="SAM" id="Phobius"/>
    </source>
</evidence>
<keyword evidence="1" id="KW-1133">Transmembrane helix</keyword>
<feature type="transmembrane region" description="Helical" evidence="1">
    <location>
        <begin position="112"/>
        <end position="139"/>
    </location>
</feature>
<dbReference type="EMBL" id="BAAALF010000071">
    <property type="protein sequence ID" value="GAA1245435.1"/>
    <property type="molecule type" value="Genomic_DNA"/>
</dbReference>
<name>A0ABP4H4I8_9ACTN</name>
<feature type="transmembrane region" description="Helical" evidence="1">
    <location>
        <begin position="171"/>
        <end position="192"/>
    </location>
</feature>
<dbReference type="Proteomes" id="UP001500037">
    <property type="component" value="Unassembled WGS sequence"/>
</dbReference>
<evidence type="ECO:0008006" key="4">
    <source>
        <dbReference type="Google" id="ProtNLM"/>
    </source>
</evidence>
<comment type="caution">
    <text evidence="2">The sequence shown here is derived from an EMBL/GenBank/DDBJ whole genome shotgun (WGS) entry which is preliminary data.</text>
</comment>
<evidence type="ECO:0000313" key="2">
    <source>
        <dbReference type="EMBL" id="GAA1245435.1"/>
    </source>
</evidence>
<sequence>MDPGQSESHGTRRGMAVMSVLTQQHQVSQVSAPALSERSTGRPAAVLRFVVGTFVRGATALPLAVAAVPMALTGSGRRAARAQQAVIRRFSPHRAGPVRPTGNPLRVVTHSLLVAIPALASFVAVGLALFGVGSGYLYFLRSDANFALGHPFSTDHRFDHAWGGPTLVGAWFAHSCVAFGIQLAALGLVHLLTAAQDRLTRRLLTAPTR</sequence>
<accession>A0ABP4H4I8</accession>
<keyword evidence="1" id="KW-0472">Membrane</keyword>
<keyword evidence="1" id="KW-0812">Transmembrane</keyword>
<evidence type="ECO:0000313" key="3">
    <source>
        <dbReference type="Proteomes" id="UP001500037"/>
    </source>
</evidence>
<proteinExistence type="predicted"/>